<comment type="caution">
    <text evidence="2">The sequence shown here is derived from an EMBL/GenBank/DDBJ whole genome shotgun (WGS) entry which is preliminary data.</text>
</comment>
<proteinExistence type="predicted"/>
<feature type="transmembrane region" description="Helical" evidence="1">
    <location>
        <begin position="36"/>
        <end position="56"/>
    </location>
</feature>
<accession>A0A9D5M4S5</accession>
<reference evidence="2" key="1">
    <citation type="submission" date="2020-10" db="EMBL/GenBank/DDBJ databases">
        <title>ChiBAC.</title>
        <authorList>
            <person name="Zenner C."/>
            <person name="Hitch T.C.A."/>
            <person name="Clavel T."/>
        </authorList>
    </citation>
    <scope>NUCLEOTIDE SEQUENCE</scope>
    <source>
        <strain evidence="2">DSM 107454</strain>
    </source>
</reference>
<keyword evidence="1" id="KW-0812">Transmembrane</keyword>
<gene>
    <name evidence="2" type="ORF">INF28_08990</name>
</gene>
<keyword evidence="1" id="KW-0472">Membrane</keyword>
<dbReference type="EMBL" id="JADCKB010000018">
    <property type="protein sequence ID" value="MBE5040595.1"/>
    <property type="molecule type" value="Genomic_DNA"/>
</dbReference>
<organism evidence="2 3">
    <name type="scientific">Ructibacterium gallinarum</name>
    <dbReference type="NCBI Taxonomy" id="2779355"/>
    <lineage>
        <taxon>Bacteria</taxon>
        <taxon>Bacillati</taxon>
        <taxon>Bacillota</taxon>
        <taxon>Clostridia</taxon>
        <taxon>Eubacteriales</taxon>
        <taxon>Oscillospiraceae</taxon>
        <taxon>Ructibacterium</taxon>
    </lineage>
</organism>
<feature type="transmembrane region" description="Helical" evidence="1">
    <location>
        <begin position="12"/>
        <end position="30"/>
    </location>
</feature>
<evidence type="ECO:0000313" key="2">
    <source>
        <dbReference type="EMBL" id="MBE5040595.1"/>
    </source>
</evidence>
<name>A0A9D5M4S5_9FIRM</name>
<keyword evidence="3" id="KW-1185">Reference proteome</keyword>
<keyword evidence="1" id="KW-1133">Transmembrane helix</keyword>
<dbReference type="Proteomes" id="UP000806542">
    <property type="component" value="Unassembled WGS sequence"/>
</dbReference>
<dbReference type="AlphaFoldDB" id="A0A9D5M4S5"/>
<evidence type="ECO:0000256" key="1">
    <source>
        <dbReference type="SAM" id="Phobius"/>
    </source>
</evidence>
<evidence type="ECO:0000313" key="3">
    <source>
        <dbReference type="Proteomes" id="UP000806542"/>
    </source>
</evidence>
<sequence>MWNRKRCGCRKNVCWPIGPVLIALGLGIFLAYIIPYYLLITLLGCALIVLGIRFLMKK</sequence>
<protein>
    <submittedName>
        <fullName evidence="2">Uncharacterized protein</fullName>
    </submittedName>
</protein>
<dbReference type="RefSeq" id="WP_226393146.1">
    <property type="nucleotide sequence ID" value="NZ_JADCKB010000018.1"/>
</dbReference>